<evidence type="ECO:0000256" key="1">
    <source>
        <dbReference type="SAM" id="MobiDB-lite"/>
    </source>
</evidence>
<name>A0ABR0GK46_9PEZI</name>
<dbReference type="Proteomes" id="UP001323405">
    <property type="component" value="Unassembled WGS sequence"/>
</dbReference>
<keyword evidence="3" id="KW-1185">Reference proteome</keyword>
<feature type="compositionally biased region" description="Polar residues" evidence="1">
    <location>
        <begin position="95"/>
        <end position="105"/>
    </location>
</feature>
<protein>
    <submittedName>
        <fullName evidence="2">Uncharacterized protein</fullName>
    </submittedName>
</protein>
<accession>A0ABR0GK46</accession>
<evidence type="ECO:0000313" key="3">
    <source>
        <dbReference type="Proteomes" id="UP001323405"/>
    </source>
</evidence>
<feature type="region of interest" description="Disordered" evidence="1">
    <location>
        <begin position="95"/>
        <end position="121"/>
    </location>
</feature>
<comment type="caution">
    <text evidence="2">The sequence shown here is derived from an EMBL/GenBank/DDBJ whole genome shotgun (WGS) entry which is preliminary data.</text>
</comment>
<organism evidence="2 3">
    <name type="scientific">Podospora pseudocomata</name>
    <dbReference type="NCBI Taxonomy" id="2093779"/>
    <lineage>
        <taxon>Eukaryota</taxon>
        <taxon>Fungi</taxon>
        <taxon>Dikarya</taxon>
        <taxon>Ascomycota</taxon>
        <taxon>Pezizomycotina</taxon>
        <taxon>Sordariomycetes</taxon>
        <taxon>Sordariomycetidae</taxon>
        <taxon>Sordariales</taxon>
        <taxon>Podosporaceae</taxon>
        <taxon>Podospora</taxon>
    </lineage>
</organism>
<gene>
    <name evidence="2" type="ORF">QC762_308555</name>
</gene>
<evidence type="ECO:0000313" key="2">
    <source>
        <dbReference type="EMBL" id="KAK4656127.1"/>
    </source>
</evidence>
<proteinExistence type="predicted"/>
<sequence length="147" mass="16729">MWTPVYYTKDTWRWDTAGSVDSGLVGDGIPSWFRVRLECIADMSHKANWQLRFNWQHSSHPGATSTLSHTWNYLSTSRSKAYSHYRNHTTLLQETSQVSSHITNPPQSPPNHVHSSRPTPHLSLFSLAKNSKGANARDQIIPRSPYA</sequence>
<dbReference type="RefSeq" id="XP_062745102.1">
    <property type="nucleotide sequence ID" value="XM_062889149.1"/>
</dbReference>
<dbReference type="GeneID" id="87909056"/>
<dbReference type="EMBL" id="JAFFHA010000005">
    <property type="protein sequence ID" value="KAK4656127.1"/>
    <property type="molecule type" value="Genomic_DNA"/>
</dbReference>
<reference evidence="2 3" key="1">
    <citation type="journal article" date="2023" name="bioRxiv">
        <title>High-quality genome assemblies of four members of thePodospora anserinaspecies complex.</title>
        <authorList>
            <person name="Ament-Velasquez S.L."/>
            <person name="Vogan A.A."/>
            <person name="Wallerman O."/>
            <person name="Hartmann F."/>
            <person name="Gautier V."/>
            <person name="Silar P."/>
            <person name="Giraud T."/>
            <person name="Johannesson H."/>
        </authorList>
    </citation>
    <scope>NUCLEOTIDE SEQUENCE [LARGE SCALE GENOMIC DNA]</scope>
    <source>
        <strain evidence="2 3">CBS 415.72m</strain>
    </source>
</reference>